<dbReference type="Gene3D" id="3.30.870.10">
    <property type="entry name" value="Endonuclease Chain A"/>
    <property type="match status" value="1"/>
</dbReference>
<dbReference type="GO" id="GO:0007173">
    <property type="term" value="P:epidermal growth factor receptor signaling pathway"/>
    <property type="evidence" value="ECO:0007669"/>
    <property type="project" value="TreeGrafter"/>
</dbReference>
<dbReference type="OrthoDB" id="9905385at2759"/>
<feature type="domain" description="Scaffolding anchor of CK1" evidence="3">
    <location>
        <begin position="35"/>
        <end position="306"/>
    </location>
</feature>
<feature type="region of interest" description="Disordered" evidence="2">
    <location>
        <begin position="85"/>
        <end position="109"/>
    </location>
</feature>
<dbReference type="Pfam" id="PF07894">
    <property type="entry name" value="SACK1"/>
    <property type="match status" value="1"/>
</dbReference>
<dbReference type="AlphaFoldDB" id="A0A6J2W6K7"/>
<dbReference type="CTD" id="84985"/>
<dbReference type="GeneID" id="115819664"/>
<dbReference type="PANTHER" id="PTHR16181">
    <property type="entry name" value="PROTEIN FAM83A-RELATED"/>
    <property type="match status" value="1"/>
</dbReference>
<keyword evidence="4" id="KW-1185">Reference proteome</keyword>
<feature type="compositionally biased region" description="Basic and acidic residues" evidence="2">
    <location>
        <begin position="88"/>
        <end position="103"/>
    </location>
</feature>
<gene>
    <name evidence="5" type="primary">fam83a</name>
</gene>
<evidence type="ECO:0000313" key="5">
    <source>
        <dbReference type="RefSeq" id="XP_030639026.1"/>
    </source>
</evidence>
<dbReference type="InParanoid" id="A0A6J2W6K7"/>
<evidence type="ECO:0000313" key="4">
    <source>
        <dbReference type="Proteomes" id="UP000504632"/>
    </source>
</evidence>
<dbReference type="GO" id="GO:0019901">
    <property type="term" value="F:protein kinase binding"/>
    <property type="evidence" value="ECO:0007669"/>
    <property type="project" value="TreeGrafter"/>
</dbReference>
<dbReference type="Proteomes" id="UP000504632">
    <property type="component" value="Chromosome 8"/>
</dbReference>
<dbReference type="PANTHER" id="PTHR16181:SF29">
    <property type="entry name" value="PROTEIN FAM83A-RELATED"/>
    <property type="match status" value="1"/>
</dbReference>
<name>A0A6J2W6K7_CHACN</name>
<evidence type="ECO:0000259" key="3">
    <source>
        <dbReference type="Pfam" id="PF07894"/>
    </source>
</evidence>
<sequence length="429" mass="48849">MNLQNDGLSVQWYLRPKPVGKVKRRVQEMRYHSTQMATIDLSHNESARFATDALMNQGLRAYQEVLAQEGEVDHLSKEEKFYILGNTKDPEPPDAKEQEKDQEVTTACSDSSQTYFPAMSESEPPILDYGWPVADWSYHLQGMPSVEVFFQSDREICMKDTQREFIRKATTVLAIVMDIFSDVEMFCDVLEATRKRNVSVYLLLDQMNLHVFMDMCENLQINNSHLTKMSVRSIAGETYCAKSGRKFTGQIKEKFIIADCTQVLVSSYSFTWLSWQVNRGLAMLIKGCGVKPFDLEFRRLYAISKPVPGFPTKTDSLNLNQPLISEQLQTVHSDHLDNPHAQSTALPTDQRALGPTHLTGTANNQQNFSMGLPSSHWLPQRHTTRWPIIRQRSFSKDYDSGTFLRRPVNLYPHTYGAPGLAGTLFSATK</sequence>
<dbReference type="RefSeq" id="XP_030639026.1">
    <property type="nucleotide sequence ID" value="XM_030783166.1"/>
</dbReference>
<evidence type="ECO:0000256" key="1">
    <source>
        <dbReference type="ARBA" id="ARBA00006937"/>
    </source>
</evidence>
<dbReference type="InterPro" id="IPR012461">
    <property type="entry name" value="SACK1"/>
</dbReference>
<evidence type="ECO:0000256" key="2">
    <source>
        <dbReference type="SAM" id="MobiDB-lite"/>
    </source>
</evidence>
<dbReference type="InterPro" id="IPR050944">
    <property type="entry name" value="FAM83"/>
</dbReference>
<reference evidence="5" key="1">
    <citation type="submission" date="2025-08" db="UniProtKB">
        <authorList>
            <consortium name="RefSeq"/>
        </authorList>
    </citation>
    <scope>IDENTIFICATION</scope>
</reference>
<protein>
    <submittedName>
        <fullName evidence="5">Protein FAM83A</fullName>
    </submittedName>
</protein>
<organism evidence="4 5">
    <name type="scientific">Chanos chanos</name>
    <name type="common">Milkfish</name>
    <name type="synonym">Mugil chanos</name>
    <dbReference type="NCBI Taxonomy" id="29144"/>
    <lineage>
        <taxon>Eukaryota</taxon>
        <taxon>Metazoa</taxon>
        <taxon>Chordata</taxon>
        <taxon>Craniata</taxon>
        <taxon>Vertebrata</taxon>
        <taxon>Euteleostomi</taxon>
        <taxon>Actinopterygii</taxon>
        <taxon>Neopterygii</taxon>
        <taxon>Teleostei</taxon>
        <taxon>Ostariophysi</taxon>
        <taxon>Gonorynchiformes</taxon>
        <taxon>Chanidae</taxon>
        <taxon>Chanos</taxon>
    </lineage>
</organism>
<comment type="similarity">
    <text evidence="1">Belongs to the FAM83 family.</text>
</comment>
<proteinExistence type="inferred from homology"/>
<dbReference type="SUPFAM" id="SSF56024">
    <property type="entry name" value="Phospholipase D/nuclease"/>
    <property type="match status" value="1"/>
</dbReference>
<accession>A0A6J2W6K7</accession>